<proteinExistence type="predicted"/>
<keyword evidence="1" id="KW-0472">Membrane</keyword>
<name>A0A158N8P4_ONCVO</name>
<keyword evidence="1" id="KW-1133">Transmembrane helix</keyword>
<evidence type="ECO:0000256" key="1">
    <source>
        <dbReference type="SAM" id="Phobius"/>
    </source>
</evidence>
<protein>
    <submittedName>
        <fullName evidence="2">Uncharacterized protein</fullName>
    </submittedName>
</protein>
<accession>A0A158N8P4</accession>
<evidence type="ECO:0000313" key="2">
    <source>
        <dbReference type="EnsemblMetazoa" id="OVOC8220.1"/>
    </source>
</evidence>
<feature type="transmembrane region" description="Helical" evidence="1">
    <location>
        <begin position="35"/>
        <end position="53"/>
    </location>
</feature>
<keyword evidence="1" id="KW-0812">Transmembrane</keyword>
<dbReference type="Proteomes" id="UP000024404">
    <property type="component" value="Unassembled WGS sequence"/>
</dbReference>
<dbReference type="AlphaFoldDB" id="A0A158N8P4"/>
<sequence length="84" mass="9430">MAGGTMTGMVRRIIIINISDTFQDIINITDTSRGITINSIIIHIIEIIIHWATGDGAGIDVFSEILFKIIQFLFISLYFVLFLN</sequence>
<dbReference type="EMBL" id="CMVM020000247">
    <property type="status" value="NOT_ANNOTATED_CDS"/>
    <property type="molecule type" value="Genomic_DNA"/>
</dbReference>
<feature type="transmembrane region" description="Helical" evidence="1">
    <location>
        <begin position="65"/>
        <end position="83"/>
    </location>
</feature>
<organism evidence="2 3">
    <name type="scientific">Onchocerca volvulus</name>
    <dbReference type="NCBI Taxonomy" id="6282"/>
    <lineage>
        <taxon>Eukaryota</taxon>
        <taxon>Metazoa</taxon>
        <taxon>Ecdysozoa</taxon>
        <taxon>Nematoda</taxon>
        <taxon>Chromadorea</taxon>
        <taxon>Rhabditida</taxon>
        <taxon>Spirurina</taxon>
        <taxon>Spiruromorpha</taxon>
        <taxon>Filarioidea</taxon>
        <taxon>Onchocercidae</taxon>
        <taxon>Onchocerca</taxon>
    </lineage>
</organism>
<evidence type="ECO:0000313" key="3">
    <source>
        <dbReference type="Proteomes" id="UP000024404"/>
    </source>
</evidence>
<reference evidence="3" key="1">
    <citation type="submission" date="2013-10" db="EMBL/GenBank/DDBJ databases">
        <title>Genome sequencing of Onchocerca volvulus.</title>
        <authorList>
            <person name="Cotton J."/>
            <person name="Tsai J."/>
            <person name="Stanley E."/>
            <person name="Tracey A."/>
            <person name="Holroyd N."/>
            <person name="Lustigman S."/>
            <person name="Berriman M."/>
        </authorList>
    </citation>
    <scope>NUCLEOTIDE SEQUENCE</scope>
</reference>
<keyword evidence="3" id="KW-1185">Reference proteome</keyword>
<reference evidence="2" key="2">
    <citation type="submission" date="2016-04" db="UniProtKB">
        <authorList>
            <consortium name="EnsemblMetazoa"/>
        </authorList>
    </citation>
    <scope>IDENTIFICATION</scope>
</reference>
<dbReference type="EnsemblMetazoa" id="OVOC8220.1">
    <property type="protein sequence ID" value="OVOC8220.1"/>
    <property type="gene ID" value="WBGene00245029"/>
</dbReference>